<organism evidence="5 6">
    <name type="scientific">Taurinivorans muris</name>
    <dbReference type="NCBI Taxonomy" id="2787751"/>
    <lineage>
        <taxon>Bacteria</taxon>
        <taxon>Pseudomonadati</taxon>
        <taxon>Thermodesulfobacteriota</taxon>
        <taxon>Desulfovibrionia</taxon>
        <taxon>Desulfovibrionales</taxon>
        <taxon>Desulfovibrionaceae</taxon>
        <taxon>Taurinivorans</taxon>
    </lineage>
</organism>
<keyword evidence="3" id="KW-0963">Cytoplasm</keyword>
<comment type="similarity">
    <text evidence="1 3">Belongs to the RRF family.</text>
</comment>
<dbReference type="InterPro" id="IPR002661">
    <property type="entry name" value="Ribosome_recyc_fac"/>
</dbReference>
<evidence type="ECO:0000313" key="6">
    <source>
        <dbReference type="Proteomes" id="UP001058120"/>
    </source>
</evidence>
<dbReference type="NCBIfam" id="TIGR00496">
    <property type="entry name" value="frr"/>
    <property type="match status" value="1"/>
</dbReference>
<dbReference type="Pfam" id="PF01765">
    <property type="entry name" value="RRF"/>
    <property type="match status" value="1"/>
</dbReference>
<proteinExistence type="inferred from homology"/>
<comment type="subcellular location">
    <subcellularLocation>
        <location evidence="3">Cytoplasm</location>
    </subcellularLocation>
</comment>
<evidence type="ECO:0000313" key="5">
    <source>
        <dbReference type="EMBL" id="UWX06737.1"/>
    </source>
</evidence>
<reference evidence="5" key="1">
    <citation type="submission" date="2020-12" db="EMBL/GenBank/DDBJ databases">
        <title>Taurinivorans muris gen. nov., sp. nov., fundamental and realized metabolic niche of a ubiquitous sulfidogenic bacterium in the murine intestine.</title>
        <authorList>
            <person name="Ye H."/>
            <person name="Hanson B.T."/>
            <person name="Loy A."/>
        </authorList>
    </citation>
    <scope>NUCLEOTIDE SEQUENCE</scope>
    <source>
        <strain evidence="5">LT0009</strain>
    </source>
</reference>
<dbReference type="HAMAP" id="MF_00040">
    <property type="entry name" value="RRF"/>
    <property type="match status" value="1"/>
</dbReference>
<dbReference type="PANTHER" id="PTHR20982:SF3">
    <property type="entry name" value="MITOCHONDRIAL RIBOSOME RECYCLING FACTOR PSEUDO 1"/>
    <property type="match status" value="1"/>
</dbReference>
<protein>
    <recommendedName>
        <fullName evidence="3">Ribosome-recycling factor</fullName>
        <shortName evidence="3">RRF</shortName>
    </recommendedName>
    <alternativeName>
        <fullName evidence="3">Ribosome-releasing factor</fullName>
    </alternativeName>
</protein>
<dbReference type="Gene3D" id="1.10.132.20">
    <property type="entry name" value="Ribosome-recycling factor"/>
    <property type="match status" value="1"/>
</dbReference>
<dbReference type="CDD" id="cd00520">
    <property type="entry name" value="RRF"/>
    <property type="match status" value="1"/>
</dbReference>
<gene>
    <name evidence="3 5" type="primary">frr</name>
    <name evidence="5" type="ORF">JBF11_05250</name>
</gene>
<dbReference type="RefSeq" id="WP_334316316.1">
    <property type="nucleotide sequence ID" value="NZ_CP065938.1"/>
</dbReference>
<dbReference type="InterPro" id="IPR023584">
    <property type="entry name" value="Ribosome_recyc_fac_dom"/>
</dbReference>
<comment type="function">
    <text evidence="3">Responsible for the release of ribosomes from messenger RNA at the termination of protein biosynthesis. May increase the efficiency of translation by recycling ribosomes from one round of translation to another.</text>
</comment>
<sequence length="186" mass="21005">MDKDTLMLDAEERMEKALLALDKEFAKLRTGRASTSLVDNIKVDYYGTLTPVQQMSTVSCPDSRTVTIQPWDKGAMALIEKAILNSDLGLNPQNDGKVVRISIPPLTEDRRKELVKVCKKYTEESKVAIRNVRRDVNDGMKKLEKDKVLSEDELKKAMDDIQKITDSYVAKADQKAAAKEKEIMEI</sequence>
<evidence type="ECO:0000259" key="4">
    <source>
        <dbReference type="Pfam" id="PF01765"/>
    </source>
</evidence>
<accession>A0ABY5Y3H1</accession>
<dbReference type="PANTHER" id="PTHR20982">
    <property type="entry name" value="RIBOSOME RECYCLING FACTOR"/>
    <property type="match status" value="1"/>
</dbReference>
<dbReference type="SUPFAM" id="SSF55194">
    <property type="entry name" value="Ribosome recycling factor, RRF"/>
    <property type="match status" value="1"/>
</dbReference>
<dbReference type="InterPro" id="IPR036191">
    <property type="entry name" value="RRF_sf"/>
</dbReference>
<evidence type="ECO:0000256" key="1">
    <source>
        <dbReference type="ARBA" id="ARBA00005912"/>
    </source>
</evidence>
<evidence type="ECO:0000256" key="2">
    <source>
        <dbReference type="ARBA" id="ARBA00022917"/>
    </source>
</evidence>
<dbReference type="Proteomes" id="UP001058120">
    <property type="component" value="Chromosome"/>
</dbReference>
<evidence type="ECO:0000256" key="3">
    <source>
        <dbReference type="HAMAP-Rule" id="MF_00040"/>
    </source>
</evidence>
<dbReference type="EMBL" id="CP065938">
    <property type="protein sequence ID" value="UWX06737.1"/>
    <property type="molecule type" value="Genomic_DNA"/>
</dbReference>
<dbReference type="Gene3D" id="3.30.1360.40">
    <property type="match status" value="1"/>
</dbReference>
<name>A0ABY5Y3H1_9BACT</name>
<feature type="domain" description="Ribosome recycling factor" evidence="4">
    <location>
        <begin position="21"/>
        <end position="184"/>
    </location>
</feature>
<keyword evidence="2 3" id="KW-0648">Protein biosynthesis</keyword>
<keyword evidence="6" id="KW-1185">Reference proteome</keyword>